<comment type="similarity">
    <text evidence="1">Belongs to the arylamine N-acetyltransferase family.</text>
</comment>
<reference evidence="3 4" key="1">
    <citation type="journal article" date="2019" name="Int. J. Syst. Evol. Microbiol.">
        <title>The Global Catalogue of Microorganisms (GCM) 10K type strain sequencing project: providing services to taxonomists for standard genome sequencing and annotation.</title>
        <authorList>
            <consortium name="The Broad Institute Genomics Platform"/>
            <consortium name="The Broad Institute Genome Sequencing Center for Infectious Disease"/>
            <person name="Wu L."/>
            <person name="Ma J."/>
        </authorList>
    </citation>
    <scope>NUCLEOTIDE SEQUENCE [LARGE SCALE GENOMIC DNA]</scope>
    <source>
        <strain evidence="3 4">IBRC-M 10256</strain>
    </source>
</reference>
<dbReference type="AlphaFoldDB" id="A0ABD5NRI7"/>
<dbReference type="Proteomes" id="UP001595846">
    <property type="component" value="Unassembled WGS sequence"/>
</dbReference>
<organism evidence="3 4">
    <name type="scientific">Halovivax cerinus</name>
    <dbReference type="NCBI Taxonomy" id="1487865"/>
    <lineage>
        <taxon>Archaea</taxon>
        <taxon>Methanobacteriati</taxon>
        <taxon>Methanobacteriota</taxon>
        <taxon>Stenosarchaea group</taxon>
        <taxon>Halobacteria</taxon>
        <taxon>Halobacteriales</taxon>
        <taxon>Natrialbaceae</taxon>
        <taxon>Halovivax</taxon>
    </lineage>
</organism>
<dbReference type="InterPro" id="IPR001447">
    <property type="entry name" value="Arylamine_N-AcTrfase"/>
</dbReference>
<comment type="caution">
    <text evidence="3">The sequence shown here is derived from an EMBL/GenBank/DDBJ whole genome shotgun (WGS) entry which is preliminary data.</text>
</comment>
<gene>
    <name evidence="3" type="ORF">ACFOUR_13450</name>
</gene>
<dbReference type="SUPFAM" id="SSF54001">
    <property type="entry name" value="Cysteine proteinases"/>
    <property type="match status" value="2"/>
</dbReference>
<sequence length="328" mass="35374">MDNGTTDRYLARIGLDPASPPDPDLDGLSVVQRAHVTSVPFETLAVTGDPFDRFDGAGVSVALDDLYEKIVTRGRGGFCYELNGLFAWLLAELGFDVTPVAARMVGGSGTPAAHRSTVVSLPSGRYVVDVGMGSPTMRRPTPLPERDAGGRPVPTDDGGTFDTADDGGTFGTTDGGTFDTTDDGTPDASADGASPRTVGEERIDDAGVRWRVARVDRPDGDYLTQYREPGDREWRDRYRFGTTPREPAYFAATREYLVTAPDSPFTGDPVATLATERGHVKLRPDAFVRTEGRERYERAITSGEWDALLEREFDIDVDALAAGAAVDE</sequence>
<proteinExistence type="inferred from homology"/>
<dbReference type="InterPro" id="IPR053710">
    <property type="entry name" value="Arylamine_NAT_domain_sf"/>
</dbReference>
<dbReference type="PANTHER" id="PTHR11786:SF0">
    <property type="entry name" value="ARYLAMINE N-ACETYLTRANSFERASE 4-RELATED"/>
    <property type="match status" value="1"/>
</dbReference>
<evidence type="ECO:0000313" key="4">
    <source>
        <dbReference type="Proteomes" id="UP001595846"/>
    </source>
</evidence>
<dbReference type="InterPro" id="IPR038765">
    <property type="entry name" value="Papain-like_cys_pep_sf"/>
</dbReference>
<name>A0ABD5NRI7_9EURY</name>
<keyword evidence="4" id="KW-1185">Reference proteome</keyword>
<evidence type="ECO:0000313" key="3">
    <source>
        <dbReference type="EMBL" id="MFC3959365.1"/>
    </source>
</evidence>
<dbReference type="Pfam" id="PF00797">
    <property type="entry name" value="Acetyltransf_2"/>
    <property type="match status" value="2"/>
</dbReference>
<evidence type="ECO:0000256" key="1">
    <source>
        <dbReference type="ARBA" id="ARBA00006547"/>
    </source>
</evidence>
<dbReference type="EMBL" id="JBHSAQ010000011">
    <property type="protein sequence ID" value="MFC3959365.1"/>
    <property type="molecule type" value="Genomic_DNA"/>
</dbReference>
<dbReference type="RefSeq" id="WP_256532914.1">
    <property type="nucleotide sequence ID" value="NZ_CP101824.1"/>
</dbReference>
<feature type="region of interest" description="Disordered" evidence="2">
    <location>
        <begin position="131"/>
        <end position="200"/>
    </location>
</feature>
<evidence type="ECO:0000256" key="2">
    <source>
        <dbReference type="SAM" id="MobiDB-lite"/>
    </source>
</evidence>
<protein>
    <submittedName>
        <fullName evidence="3">Arylamine N-acetyltransferase</fullName>
    </submittedName>
</protein>
<accession>A0ABD5NRI7</accession>
<dbReference type="GeneID" id="73902020"/>
<dbReference type="Gene3D" id="3.30.2140.20">
    <property type="match status" value="1"/>
</dbReference>
<dbReference type="PANTHER" id="PTHR11786">
    <property type="entry name" value="N-HYDROXYARYLAMINE O-ACETYLTRANSFERASE"/>
    <property type="match status" value="1"/>
</dbReference>